<reference evidence="3" key="2">
    <citation type="submission" date="2019-09" db="UniProtKB">
        <authorList>
            <consortium name="WormBaseParasite"/>
        </authorList>
    </citation>
    <scope>IDENTIFICATION</scope>
</reference>
<name>A0A183FUT4_HELPZ</name>
<proteinExistence type="predicted"/>
<sequence length="186" mass="21027">MCEKYGTCSAIFPTGRPAQKKEWTSRMTNVREVRKVLGDLSNGRTSTEERMDITNGELRRRIPDKLDANEASEPFQITAATATTVQPLIGQRSAPRSRPHLARLDETHSVEPGQESFHIMTLMQSNACASLGCSEEIDRKVSMNLYDALVGSTDQLFSMMKLYWISWETIIWMVGQRVFSYRCLGA</sequence>
<dbReference type="WBParaSite" id="HPBE_0001199601-mRNA-1">
    <property type="protein sequence ID" value="HPBE_0001199601-mRNA-1"/>
    <property type="gene ID" value="HPBE_0001199601"/>
</dbReference>
<evidence type="ECO:0000313" key="3">
    <source>
        <dbReference type="WBParaSite" id="HPBE_0001199601-mRNA-1"/>
    </source>
</evidence>
<protein>
    <submittedName>
        <fullName evidence="1 3">Uncharacterized protein</fullName>
    </submittedName>
</protein>
<gene>
    <name evidence="1" type="ORF">HPBE_LOCUS11997</name>
</gene>
<reference evidence="1 2" key="1">
    <citation type="submission" date="2018-11" db="EMBL/GenBank/DDBJ databases">
        <authorList>
            <consortium name="Pathogen Informatics"/>
        </authorList>
    </citation>
    <scope>NUCLEOTIDE SEQUENCE [LARGE SCALE GENOMIC DNA]</scope>
</reference>
<dbReference type="AlphaFoldDB" id="A0A183FUT4"/>
<organism evidence="2 3">
    <name type="scientific">Heligmosomoides polygyrus</name>
    <name type="common">Parasitic roundworm</name>
    <dbReference type="NCBI Taxonomy" id="6339"/>
    <lineage>
        <taxon>Eukaryota</taxon>
        <taxon>Metazoa</taxon>
        <taxon>Ecdysozoa</taxon>
        <taxon>Nematoda</taxon>
        <taxon>Chromadorea</taxon>
        <taxon>Rhabditida</taxon>
        <taxon>Rhabditina</taxon>
        <taxon>Rhabditomorpha</taxon>
        <taxon>Strongyloidea</taxon>
        <taxon>Heligmosomidae</taxon>
        <taxon>Heligmosomoides</taxon>
    </lineage>
</organism>
<dbReference type="Proteomes" id="UP000050761">
    <property type="component" value="Unassembled WGS sequence"/>
</dbReference>
<accession>A0A3P8A226</accession>
<evidence type="ECO:0000313" key="2">
    <source>
        <dbReference type="Proteomes" id="UP000050761"/>
    </source>
</evidence>
<evidence type="ECO:0000313" key="1">
    <source>
        <dbReference type="EMBL" id="VDO90554.1"/>
    </source>
</evidence>
<dbReference type="EMBL" id="UZAH01027318">
    <property type="protein sequence ID" value="VDO90554.1"/>
    <property type="molecule type" value="Genomic_DNA"/>
</dbReference>
<accession>A0A183FUT4</accession>
<keyword evidence="2" id="KW-1185">Reference proteome</keyword>